<evidence type="ECO:0000313" key="2">
    <source>
        <dbReference type="Proteomes" id="UP000599024"/>
    </source>
</evidence>
<name>A0A8J6TDA7_9BACT</name>
<comment type="caution">
    <text evidence="1">The sequence shown here is derived from an EMBL/GenBank/DDBJ whole genome shotgun (WGS) entry which is preliminary data.</text>
</comment>
<dbReference type="EMBL" id="JACNLK010000029">
    <property type="protein sequence ID" value="MBC8208147.1"/>
    <property type="molecule type" value="Genomic_DNA"/>
</dbReference>
<proteinExistence type="predicted"/>
<gene>
    <name evidence="1" type="ORF">H8E79_03130</name>
</gene>
<protein>
    <submittedName>
        <fullName evidence="1">Uncharacterized protein</fullName>
    </submittedName>
</protein>
<accession>A0A8J6TDA7</accession>
<sequence>MDTAGAEIGQEVDARKIILKGDEAWEMLSLATRVRVARGKQVVDFNDLGEDVRDELLKVVLGRTGNLRAPVLGIGTTCYVGYNEAMYEELTA</sequence>
<evidence type="ECO:0000313" key="1">
    <source>
        <dbReference type="EMBL" id="MBC8208147.1"/>
    </source>
</evidence>
<dbReference type="Proteomes" id="UP000599024">
    <property type="component" value="Unassembled WGS sequence"/>
</dbReference>
<reference evidence="1 2" key="1">
    <citation type="submission" date="2020-08" db="EMBL/GenBank/DDBJ databases">
        <title>Bridging the membrane lipid divide: bacteria of the FCB group superphylum have the potential to synthesize archaeal ether lipids.</title>
        <authorList>
            <person name="Villanueva L."/>
            <person name="Von Meijenfeldt F.A.B."/>
            <person name="Westbye A.B."/>
            <person name="Yadav S."/>
            <person name="Hopmans E.C."/>
            <person name="Dutilh B.E."/>
            <person name="Sinninghe Damste J.S."/>
        </authorList>
    </citation>
    <scope>NUCLEOTIDE SEQUENCE [LARGE SCALE GENOMIC DNA]</scope>
    <source>
        <strain evidence="1">NIOZ-UU81</strain>
    </source>
</reference>
<dbReference type="AlphaFoldDB" id="A0A8J6TDA7"/>
<organism evidence="1 2">
    <name type="scientific">Candidatus Desulfatifera sulfidica</name>
    <dbReference type="NCBI Taxonomy" id="2841691"/>
    <lineage>
        <taxon>Bacteria</taxon>
        <taxon>Pseudomonadati</taxon>
        <taxon>Thermodesulfobacteriota</taxon>
        <taxon>Desulfobulbia</taxon>
        <taxon>Desulfobulbales</taxon>
        <taxon>Desulfobulbaceae</taxon>
        <taxon>Candidatus Desulfatifera</taxon>
    </lineage>
</organism>